<evidence type="ECO:0008006" key="4">
    <source>
        <dbReference type="Google" id="ProtNLM"/>
    </source>
</evidence>
<protein>
    <recommendedName>
        <fullName evidence="4">Extracellular membrane protein CFEM domain-containing protein</fullName>
    </recommendedName>
</protein>
<organism evidence="2 3">
    <name type="scientific">Galerina marginata (strain CBS 339.88)</name>
    <dbReference type="NCBI Taxonomy" id="685588"/>
    <lineage>
        <taxon>Eukaryota</taxon>
        <taxon>Fungi</taxon>
        <taxon>Dikarya</taxon>
        <taxon>Basidiomycota</taxon>
        <taxon>Agaricomycotina</taxon>
        <taxon>Agaricomycetes</taxon>
        <taxon>Agaricomycetidae</taxon>
        <taxon>Agaricales</taxon>
        <taxon>Agaricineae</taxon>
        <taxon>Strophariaceae</taxon>
        <taxon>Galerina</taxon>
    </lineage>
</organism>
<gene>
    <name evidence="2" type="ORF">GALMADRAFT_1246188</name>
</gene>
<dbReference type="AlphaFoldDB" id="A0A067TB98"/>
<keyword evidence="3" id="KW-1185">Reference proteome</keyword>
<dbReference type="Proteomes" id="UP000027222">
    <property type="component" value="Unassembled WGS sequence"/>
</dbReference>
<accession>A0A067TB98</accession>
<sequence>MQFTTFLTAVVAFCAFLPTGMSAAQSGNSCLSYPNCLAGCQSVANYSSAECHGICDCATPPNVKECLLNVRPCVKGCLSYKLRDSAKCNGQCLVFASAVMLIEFPLRIMSCYVC</sequence>
<dbReference type="EMBL" id="KL142373">
    <property type="protein sequence ID" value="KDR79632.1"/>
    <property type="molecule type" value="Genomic_DNA"/>
</dbReference>
<reference evidence="3" key="1">
    <citation type="journal article" date="2014" name="Proc. Natl. Acad. Sci. U.S.A.">
        <title>Extensive sampling of basidiomycete genomes demonstrates inadequacy of the white-rot/brown-rot paradigm for wood decay fungi.</title>
        <authorList>
            <person name="Riley R."/>
            <person name="Salamov A.A."/>
            <person name="Brown D.W."/>
            <person name="Nagy L.G."/>
            <person name="Floudas D."/>
            <person name="Held B.W."/>
            <person name="Levasseur A."/>
            <person name="Lombard V."/>
            <person name="Morin E."/>
            <person name="Otillar R."/>
            <person name="Lindquist E.A."/>
            <person name="Sun H."/>
            <person name="LaButti K.M."/>
            <person name="Schmutz J."/>
            <person name="Jabbour D."/>
            <person name="Luo H."/>
            <person name="Baker S.E."/>
            <person name="Pisabarro A.G."/>
            <person name="Walton J.D."/>
            <person name="Blanchette R.A."/>
            <person name="Henrissat B."/>
            <person name="Martin F."/>
            <person name="Cullen D."/>
            <person name="Hibbett D.S."/>
            <person name="Grigoriev I.V."/>
        </authorList>
    </citation>
    <scope>NUCLEOTIDE SEQUENCE [LARGE SCALE GENOMIC DNA]</scope>
    <source>
        <strain evidence="3">CBS 339.88</strain>
    </source>
</reference>
<dbReference type="HOGENOM" id="CLU_2121282_0_0_1"/>
<evidence type="ECO:0000313" key="3">
    <source>
        <dbReference type="Proteomes" id="UP000027222"/>
    </source>
</evidence>
<proteinExistence type="predicted"/>
<keyword evidence="1" id="KW-0732">Signal</keyword>
<evidence type="ECO:0000256" key="1">
    <source>
        <dbReference type="SAM" id="SignalP"/>
    </source>
</evidence>
<feature type="chain" id="PRO_5001646645" description="Extracellular membrane protein CFEM domain-containing protein" evidence="1">
    <location>
        <begin position="24"/>
        <end position="114"/>
    </location>
</feature>
<feature type="signal peptide" evidence="1">
    <location>
        <begin position="1"/>
        <end position="23"/>
    </location>
</feature>
<evidence type="ECO:0000313" key="2">
    <source>
        <dbReference type="EMBL" id="KDR79632.1"/>
    </source>
</evidence>
<name>A0A067TB98_GALM3</name>